<evidence type="ECO:0000313" key="9">
    <source>
        <dbReference type="Proteomes" id="UP001139103"/>
    </source>
</evidence>
<protein>
    <recommendedName>
        <fullName evidence="5">Release factor glutamine methyltransferase</fullName>
        <shortName evidence="5">RF MTase</shortName>
        <ecNumber evidence="5">2.1.1.297</ecNumber>
    </recommendedName>
    <alternativeName>
        <fullName evidence="5">N5-glutamine methyltransferase PrmC</fullName>
    </alternativeName>
    <alternativeName>
        <fullName evidence="5">Protein-(glutamine-N5) MTase PrmC</fullName>
    </alternativeName>
    <alternativeName>
        <fullName evidence="5">Protein-glutamine N-methyltransferase PrmC</fullName>
    </alternativeName>
</protein>
<evidence type="ECO:0000256" key="3">
    <source>
        <dbReference type="ARBA" id="ARBA00022691"/>
    </source>
</evidence>
<keyword evidence="3 5" id="KW-0949">S-adenosyl-L-methionine</keyword>
<dbReference type="GO" id="GO:0032259">
    <property type="term" value="P:methylation"/>
    <property type="evidence" value="ECO:0007669"/>
    <property type="project" value="UniProtKB-KW"/>
</dbReference>
<comment type="function">
    <text evidence="5">Methylates the class 1 translation termination release factors RF1/PrfA and RF2/PrfB on the glutamine residue of the universally conserved GGQ motif.</text>
</comment>
<dbReference type="Pfam" id="PF17827">
    <property type="entry name" value="PrmC_N"/>
    <property type="match status" value="1"/>
</dbReference>
<evidence type="ECO:0000256" key="1">
    <source>
        <dbReference type="ARBA" id="ARBA00022603"/>
    </source>
</evidence>
<keyword evidence="2 5" id="KW-0808">Transferase</keyword>
<feature type="binding site" evidence="5">
    <location>
        <begin position="121"/>
        <end position="125"/>
    </location>
    <ligand>
        <name>S-adenosyl-L-methionine</name>
        <dbReference type="ChEBI" id="CHEBI:59789"/>
    </ligand>
</feature>
<dbReference type="EC" id="2.1.1.297" evidence="5"/>
<evidence type="ECO:0000256" key="4">
    <source>
        <dbReference type="ARBA" id="ARBA00048391"/>
    </source>
</evidence>
<dbReference type="PANTHER" id="PTHR18895">
    <property type="entry name" value="HEMK METHYLTRANSFERASE"/>
    <property type="match status" value="1"/>
</dbReference>
<dbReference type="GO" id="GO:0003676">
    <property type="term" value="F:nucleic acid binding"/>
    <property type="evidence" value="ECO:0007669"/>
    <property type="project" value="InterPro"/>
</dbReference>
<dbReference type="CDD" id="cd02440">
    <property type="entry name" value="AdoMet_MTases"/>
    <property type="match status" value="1"/>
</dbReference>
<reference evidence="8" key="1">
    <citation type="submission" date="2021-11" db="EMBL/GenBank/DDBJ databases">
        <title>Genome sequence.</title>
        <authorList>
            <person name="Sun Q."/>
        </authorList>
    </citation>
    <scope>NUCLEOTIDE SEQUENCE</scope>
    <source>
        <strain evidence="8">JC732</strain>
    </source>
</reference>
<dbReference type="NCBIfam" id="TIGR00536">
    <property type="entry name" value="hemK_fam"/>
    <property type="match status" value="1"/>
</dbReference>
<feature type="domain" description="Methyltransferase small" evidence="6">
    <location>
        <begin position="110"/>
        <end position="192"/>
    </location>
</feature>
<evidence type="ECO:0000313" key="8">
    <source>
        <dbReference type="EMBL" id="MCC9631755.1"/>
    </source>
</evidence>
<dbReference type="AlphaFoldDB" id="A0A9X1MSM8"/>
<dbReference type="GO" id="GO:0102559">
    <property type="term" value="F:peptide chain release factor N(5)-glutamine methyltransferase activity"/>
    <property type="evidence" value="ECO:0007669"/>
    <property type="project" value="UniProtKB-EC"/>
</dbReference>
<name>A0A9X1MSM8_9BACT</name>
<gene>
    <name evidence="5 8" type="primary">prmC</name>
    <name evidence="8" type="ORF">LOC68_25445</name>
</gene>
<dbReference type="RefSeq" id="WP_230224293.1">
    <property type="nucleotide sequence ID" value="NZ_JAJKFT010000010.1"/>
</dbReference>
<dbReference type="SUPFAM" id="SSF53335">
    <property type="entry name" value="S-adenosyl-L-methionine-dependent methyltransferases"/>
    <property type="match status" value="1"/>
</dbReference>
<dbReference type="InterPro" id="IPR007848">
    <property type="entry name" value="Small_mtfrase_dom"/>
</dbReference>
<dbReference type="InterPro" id="IPR004556">
    <property type="entry name" value="HemK-like"/>
</dbReference>
<keyword evidence="9" id="KW-1185">Reference proteome</keyword>
<dbReference type="InterPro" id="IPR040758">
    <property type="entry name" value="PrmC_N"/>
</dbReference>
<feature type="binding site" evidence="5">
    <location>
        <position position="189"/>
    </location>
    <ligand>
        <name>S-adenosyl-L-methionine</name>
        <dbReference type="ChEBI" id="CHEBI:59789"/>
    </ligand>
</feature>
<keyword evidence="1 5" id="KW-0489">Methyltransferase</keyword>
<dbReference type="Proteomes" id="UP001139103">
    <property type="component" value="Unassembled WGS sequence"/>
</dbReference>
<evidence type="ECO:0000256" key="2">
    <source>
        <dbReference type="ARBA" id="ARBA00022679"/>
    </source>
</evidence>
<dbReference type="InterPro" id="IPR019874">
    <property type="entry name" value="RF_methyltr_PrmC"/>
</dbReference>
<accession>A0A9X1MSM8</accession>
<dbReference type="InterPro" id="IPR050320">
    <property type="entry name" value="N5-glutamine_MTase"/>
</dbReference>
<dbReference type="InterPro" id="IPR002052">
    <property type="entry name" value="DNA_methylase_N6_adenine_CS"/>
</dbReference>
<dbReference type="Pfam" id="PF05175">
    <property type="entry name" value="MTS"/>
    <property type="match status" value="1"/>
</dbReference>
<organism evidence="8 9">
    <name type="scientific">Blastopirellula sediminis</name>
    <dbReference type="NCBI Taxonomy" id="2894196"/>
    <lineage>
        <taxon>Bacteria</taxon>
        <taxon>Pseudomonadati</taxon>
        <taxon>Planctomycetota</taxon>
        <taxon>Planctomycetia</taxon>
        <taxon>Pirellulales</taxon>
        <taxon>Pirellulaceae</taxon>
        <taxon>Blastopirellula</taxon>
    </lineage>
</organism>
<feature type="domain" description="Release factor glutamine methyltransferase N-terminal" evidence="7">
    <location>
        <begin position="4"/>
        <end position="73"/>
    </location>
</feature>
<evidence type="ECO:0000259" key="7">
    <source>
        <dbReference type="Pfam" id="PF17827"/>
    </source>
</evidence>
<comment type="catalytic activity">
    <reaction evidence="4 5">
        <text>L-glutaminyl-[peptide chain release factor] + S-adenosyl-L-methionine = N(5)-methyl-L-glutaminyl-[peptide chain release factor] + S-adenosyl-L-homocysteine + H(+)</text>
        <dbReference type="Rhea" id="RHEA:42896"/>
        <dbReference type="Rhea" id="RHEA-COMP:10271"/>
        <dbReference type="Rhea" id="RHEA-COMP:10272"/>
        <dbReference type="ChEBI" id="CHEBI:15378"/>
        <dbReference type="ChEBI" id="CHEBI:30011"/>
        <dbReference type="ChEBI" id="CHEBI:57856"/>
        <dbReference type="ChEBI" id="CHEBI:59789"/>
        <dbReference type="ChEBI" id="CHEBI:61891"/>
        <dbReference type="EC" id="2.1.1.297"/>
    </reaction>
</comment>
<dbReference type="PROSITE" id="PS00092">
    <property type="entry name" value="N6_MTASE"/>
    <property type="match status" value="1"/>
</dbReference>
<dbReference type="NCBIfam" id="TIGR03534">
    <property type="entry name" value="RF_mod_PrmC"/>
    <property type="match status" value="1"/>
</dbReference>
<comment type="caution">
    <text evidence="8">The sequence shown here is derived from an EMBL/GenBank/DDBJ whole genome shotgun (WGS) entry which is preliminary data.</text>
</comment>
<dbReference type="PANTHER" id="PTHR18895:SF74">
    <property type="entry name" value="MTRF1L RELEASE FACTOR GLUTAMINE METHYLTRANSFERASE"/>
    <property type="match status" value="1"/>
</dbReference>
<evidence type="ECO:0000259" key="6">
    <source>
        <dbReference type="Pfam" id="PF05175"/>
    </source>
</evidence>
<feature type="binding site" evidence="5">
    <location>
        <begin position="189"/>
        <end position="192"/>
    </location>
    <ligand>
        <name>substrate</name>
    </ligand>
</feature>
<dbReference type="InterPro" id="IPR029063">
    <property type="entry name" value="SAM-dependent_MTases_sf"/>
</dbReference>
<comment type="caution">
    <text evidence="5">Lacks conserved residue(s) required for the propagation of feature annotation.</text>
</comment>
<dbReference type="HAMAP" id="MF_02126">
    <property type="entry name" value="RF_methyltr_PrmC"/>
    <property type="match status" value="1"/>
</dbReference>
<proteinExistence type="inferred from homology"/>
<dbReference type="Gene3D" id="1.10.8.10">
    <property type="entry name" value="DNA helicase RuvA subunit, C-terminal domain"/>
    <property type="match status" value="1"/>
</dbReference>
<evidence type="ECO:0000256" key="5">
    <source>
        <dbReference type="HAMAP-Rule" id="MF_02126"/>
    </source>
</evidence>
<dbReference type="EMBL" id="JAJKFT010000010">
    <property type="protein sequence ID" value="MCC9631755.1"/>
    <property type="molecule type" value="Genomic_DNA"/>
</dbReference>
<sequence length="286" mass="31200">MGRLLKWTADYLQQQKADSPRLDAELLLAQSLGCKRIELYTRFDEVVADEPRGKFRNLVKQRASGMPVAYLLGRKEFYSRDFRVTPDVLIPRPETEHLVIAALDRLREIAKTGAPQICDVGTGSGCVAITLAKELPTLHVTAIEISPAALVVAAENAEKLGVAERIEFVEGDLLTTLPETPAFDAIVSNPPYIGLVEKPTLPRDVLQFEPHGALFSGEDGLDAIRALVDQAPSRLKPGGWLLIEFGPVVADAATAILAGSPHFETPTVEKDLAKLPRILIARRKAN</sequence>
<dbReference type="Gene3D" id="3.40.50.150">
    <property type="entry name" value="Vaccinia Virus protein VP39"/>
    <property type="match status" value="1"/>
</dbReference>
<feature type="binding site" evidence="5">
    <location>
        <position position="144"/>
    </location>
    <ligand>
        <name>S-adenosyl-L-methionine</name>
        <dbReference type="ChEBI" id="CHEBI:59789"/>
    </ligand>
</feature>
<comment type="similarity">
    <text evidence="5">Belongs to the protein N5-glutamine methyltransferase family. PrmC subfamily.</text>
</comment>